<dbReference type="RefSeq" id="WP_026654976.1">
    <property type="nucleotide sequence ID" value="NC_022538.1"/>
</dbReference>
<gene>
    <name evidence="1" type="ORF">BN85401830</name>
</gene>
<protein>
    <submittedName>
        <fullName evidence="1">Uncharacterized protein</fullName>
    </submittedName>
</protein>
<evidence type="ECO:0000313" key="2">
    <source>
        <dbReference type="Proteomes" id="UP000032740"/>
    </source>
</evidence>
<dbReference type="KEGG" id="apal:BN85401830"/>
<name>U4KNJ3_ALTPJ</name>
<dbReference type="EMBL" id="FO681347">
    <property type="protein sequence ID" value="CCV63760.1"/>
    <property type="molecule type" value="Genomic_DNA"/>
</dbReference>
<evidence type="ECO:0000313" key="1">
    <source>
        <dbReference type="EMBL" id="CCV63760.1"/>
    </source>
</evidence>
<reference evidence="1 2" key="1">
    <citation type="journal article" date="2013" name="J. Mol. Microbiol. Biotechnol.">
        <title>Analysis of the Complete Genomes of Acholeplasma brassicae , A. palmae and A. laidlawii and Their Comparison to the Obligate Parasites from ' Candidatus Phytoplasma'.</title>
        <authorList>
            <person name="Kube M."/>
            <person name="Siewert C."/>
            <person name="Migdoll A.M."/>
            <person name="Duduk B."/>
            <person name="Holz S."/>
            <person name="Rabus R."/>
            <person name="Seemuller E."/>
            <person name="Mitrovic J."/>
            <person name="Muller I."/>
            <person name="Buttner C."/>
            <person name="Reinhardt R."/>
        </authorList>
    </citation>
    <scope>NUCLEOTIDE SEQUENCE [LARGE SCALE GENOMIC DNA]</scope>
    <source>
        <strain evidence="1 2">J233</strain>
    </source>
</reference>
<dbReference type="AlphaFoldDB" id="U4KNJ3"/>
<keyword evidence="2" id="KW-1185">Reference proteome</keyword>
<organism evidence="1 2">
    <name type="scientific">Alteracholeplasma palmae (strain ATCC 49389 / J233)</name>
    <name type="common">Acholeplasma palmae</name>
    <dbReference type="NCBI Taxonomy" id="1318466"/>
    <lineage>
        <taxon>Bacteria</taxon>
        <taxon>Bacillati</taxon>
        <taxon>Mycoplasmatota</taxon>
        <taxon>Mollicutes</taxon>
        <taxon>Acholeplasmatales</taxon>
        <taxon>Acholeplasmataceae</taxon>
        <taxon>Acholeplasma</taxon>
    </lineage>
</organism>
<proteinExistence type="predicted"/>
<dbReference type="HOGENOM" id="CLU_2911809_0_0_14"/>
<dbReference type="STRING" id="1318466.BN85401830"/>
<sequence>MYLKCGRTQSSLKEIKKLKNTLKKHRDADFKKYKRTEDFSKYYIDKIMNIIDNKYLESKDK</sequence>
<accession>U4KNJ3</accession>
<dbReference type="Proteomes" id="UP000032740">
    <property type="component" value="Chromosome"/>
</dbReference>